<evidence type="ECO:0000256" key="9">
    <source>
        <dbReference type="PIRNR" id="PIRNR004862"/>
    </source>
</evidence>
<evidence type="ECO:0000256" key="3">
    <source>
        <dbReference type="ARBA" id="ARBA00007971"/>
    </source>
</evidence>
<dbReference type="Proteomes" id="UP000233256">
    <property type="component" value="Unassembled WGS sequence"/>
</dbReference>
<dbReference type="NCBIfam" id="TIGR00206">
    <property type="entry name" value="fliF"/>
    <property type="match status" value="1"/>
</dbReference>
<dbReference type="EMBL" id="PGXC01000003">
    <property type="protein sequence ID" value="PKK91387.1"/>
    <property type="molecule type" value="Genomic_DNA"/>
</dbReference>
<evidence type="ECO:0000313" key="16">
    <source>
        <dbReference type="Proteomes" id="UP000233256"/>
    </source>
</evidence>
<feature type="compositionally biased region" description="Basic and acidic residues" evidence="11">
    <location>
        <begin position="287"/>
        <end position="308"/>
    </location>
</feature>
<evidence type="ECO:0000256" key="1">
    <source>
        <dbReference type="ARBA" id="ARBA00004117"/>
    </source>
</evidence>
<proteinExistence type="inferred from homology"/>
<comment type="similarity">
    <text evidence="3 9">Belongs to the FliF family.</text>
</comment>
<evidence type="ECO:0000256" key="4">
    <source>
        <dbReference type="ARBA" id="ARBA00022475"/>
    </source>
</evidence>
<keyword evidence="7 12" id="KW-0472">Membrane</keyword>
<dbReference type="InterPro" id="IPR000067">
    <property type="entry name" value="FlgMring_FliF"/>
</dbReference>
<evidence type="ECO:0000256" key="12">
    <source>
        <dbReference type="SAM" id="Phobius"/>
    </source>
</evidence>
<name>A0A2N1PSR8_9BACT</name>
<evidence type="ECO:0000256" key="2">
    <source>
        <dbReference type="ARBA" id="ARBA00004651"/>
    </source>
</evidence>
<feature type="region of interest" description="Disordered" evidence="11">
    <location>
        <begin position="279"/>
        <end position="333"/>
    </location>
</feature>
<keyword evidence="15" id="KW-0966">Cell projection</keyword>
<dbReference type="InterPro" id="IPR043427">
    <property type="entry name" value="YscJ/FliF"/>
</dbReference>
<dbReference type="GO" id="GO:0003774">
    <property type="term" value="F:cytoskeletal motor activity"/>
    <property type="evidence" value="ECO:0007669"/>
    <property type="project" value="InterPro"/>
</dbReference>
<evidence type="ECO:0000259" key="14">
    <source>
        <dbReference type="Pfam" id="PF08345"/>
    </source>
</evidence>
<evidence type="ECO:0000313" key="15">
    <source>
        <dbReference type="EMBL" id="PKK91387.1"/>
    </source>
</evidence>
<comment type="function">
    <text evidence="9">The M ring may be actively involved in energy transduction.</text>
</comment>
<feature type="domain" description="Flagellar M-ring C-terminal" evidence="14">
    <location>
        <begin position="253"/>
        <end position="417"/>
    </location>
</feature>
<evidence type="ECO:0000259" key="13">
    <source>
        <dbReference type="Pfam" id="PF01514"/>
    </source>
</evidence>
<gene>
    <name evidence="15" type="primary">fliF</name>
    <name evidence="15" type="ORF">CVV64_06380</name>
</gene>
<evidence type="ECO:0000256" key="11">
    <source>
        <dbReference type="SAM" id="MobiDB-lite"/>
    </source>
</evidence>
<dbReference type="GO" id="GO:0009431">
    <property type="term" value="C:bacterial-type flagellum basal body, MS ring"/>
    <property type="evidence" value="ECO:0007669"/>
    <property type="project" value="InterPro"/>
</dbReference>
<keyword evidence="5 12" id="KW-0812">Transmembrane</keyword>
<feature type="coiled-coil region" evidence="10">
    <location>
        <begin position="465"/>
        <end position="512"/>
    </location>
</feature>
<dbReference type="InterPro" id="IPR006182">
    <property type="entry name" value="FliF_N_dom"/>
</dbReference>
<keyword evidence="4" id="KW-1003">Cell membrane</keyword>
<reference evidence="15 16" key="1">
    <citation type="journal article" date="2017" name="ISME J.">
        <title>Potential for microbial H2 and metal transformations associated with novel bacteria and archaea in deep terrestrial subsurface sediments.</title>
        <authorList>
            <person name="Hernsdorf A.W."/>
            <person name="Amano Y."/>
            <person name="Miyakawa K."/>
            <person name="Ise K."/>
            <person name="Suzuki Y."/>
            <person name="Anantharaman K."/>
            <person name="Probst A."/>
            <person name="Burstein D."/>
            <person name="Thomas B.C."/>
            <person name="Banfield J.F."/>
        </authorList>
    </citation>
    <scope>NUCLEOTIDE SEQUENCE [LARGE SCALE GENOMIC DNA]</scope>
    <source>
        <strain evidence="15">HGW-Wallbacteria-1</strain>
    </source>
</reference>
<accession>A0A2N1PSR8</accession>
<dbReference type="AlphaFoldDB" id="A0A2N1PSR8"/>
<dbReference type="Gene3D" id="3.30.300.30">
    <property type="match status" value="1"/>
</dbReference>
<feature type="transmembrane region" description="Helical" evidence="12">
    <location>
        <begin position="440"/>
        <end position="461"/>
    </location>
</feature>
<dbReference type="PANTHER" id="PTHR30046">
    <property type="entry name" value="FLAGELLAR M-RING PROTEIN"/>
    <property type="match status" value="1"/>
</dbReference>
<feature type="domain" description="Flagellar M-ring N-terminal" evidence="13">
    <location>
        <begin position="43"/>
        <end position="216"/>
    </location>
</feature>
<keyword evidence="6 12" id="KW-1133">Transmembrane helix</keyword>
<evidence type="ECO:0000256" key="10">
    <source>
        <dbReference type="SAM" id="Coils"/>
    </source>
</evidence>
<comment type="subcellular location">
    <subcellularLocation>
        <location evidence="1 9">Bacterial flagellum basal body</location>
    </subcellularLocation>
    <subcellularLocation>
        <location evidence="2">Cell membrane</location>
        <topology evidence="2">Multi-pass membrane protein</topology>
    </subcellularLocation>
</comment>
<feature type="transmembrane region" description="Helical" evidence="12">
    <location>
        <begin position="21"/>
        <end position="40"/>
    </location>
</feature>
<evidence type="ECO:0000256" key="5">
    <source>
        <dbReference type="ARBA" id="ARBA00022692"/>
    </source>
</evidence>
<keyword evidence="10" id="KW-0175">Coiled coil</keyword>
<keyword evidence="8 9" id="KW-0975">Bacterial flagellum</keyword>
<dbReference type="PIRSF" id="PIRSF004862">
    <property type="entry name" value="FliF"/>
    <property type="match status" value="1"/>
</dbReference>
<comment type="caution">
    <text evidence="15">The sequence shown here is derived from an EMBL/GenBank/DDBJ whole genome shotgun (WGS) entry which is preliminary data.</text>
</comment>
<dbReference type="Pfam" id="PF01514">
    <property type="entry name" value="YscJ_FliF"/>
    <property type="match status" value="1"/>
</dbReference>
<evidence type="ECO:0000256" key="6">
    <source>
        <dbReference type="ARBA" id="ARBA00022989"/>
    </source>
</evidence>
<evidence type="ECO:0000256" key="8">
    <source>
        <dbReference type="ARBA" id="ARBA00023143"/>
    </source>
</evidence>
<dbReference type="InterPro" id="IPR045851">
    <property type="entry name" value="AMP-bd_C_sf"/>
</dbReference>
<protein>
    <recommendedName>
        <fullName evidence="9">Flagellar M-ring protein</fullName>
    </recommendedName>
</protein>
<dbReference type="GO" id="GO:0005886">
    <property type="term" value="C:plasma membrane"/>
    <property type="evidence" value="ECO:0007669"/>
    <property type="project" value="UniProtKB-SubCell"/>
</dbReference>
<sequence>MNQYIEQFKTLFSKLTRPQKIAIAGVVFFFLFAMLFLFLMRSRVTWVTLFDDLEESEAAAITQKIRDYGFEVKFEQSTVMIKKEERNEIRFRLASDNALPSSGGGYAKFFDGTNLMAIPNKVQRLNMRRGLEEELAKTLTFFQQVQRARVHIVLPEEHLWQEDQKPTTCSVILKLKPFARLDRKQVETMVSMVCSSVEGLEPKHLSIADENGNDLTAELGLKDADTPSSRKAKQMEFRKRVERDLEKKAMEILERPLGKGKAIVKVTADLNFDQIERSSTQYTPPVKGEESGVLESRKTEAELYEGKGPKPSGVPGTESNTNPSYQREENADGSKYNRSNAIENFKYNVMNEHHIPEGGVRKLSVAVMLDQDRDPETNKVRNEFTDEQIEMFKEQVSAAVGLSSERGDYISVSAFPFDKTDQLRMKEEMDRLEMREALKFWVPFALFVMIVFVLPSVYFLWSRYKERKERERRQLEERRKIAVKVEQLEPQISLEEQEQLEKQEKIKQAAAENPDQFASLLRVWLSESE</sequence>
<dbReference type="Pfam" id="PF08345">
    <property type="entry name" value="YscJ_FliF_C"/>
    <property type="match status" value="1"/>
</dbReference>
<evidence type="ECO:0000256" key="7">
    <source>
        <dbReference type="ARBA" id="ARBA00023136"/>
    </source>
</evidence>
<dbReference type="PANTHER" id="PTHR30046:SF0">
    <property type="entry name" value="FLAGELLAR M-RING PROTEIN"/>
    <property type="match status" value="1"/>
</dbReference>
<dbReference type="PRINTS" id="PR01009">
    <property type="entry name" value="FLGMRINGFLIF"/>
</dbReference>
<dbReference type="GO" id="GO:0071973">
    <property type="term" value="P:bacterial-type flagellum-dependent cell motility"/>
    <property type="evidence" value="ECO:0007669"/>
    <property type="project" value="InterPro"/>
</dbReference>
<organism evidence="15 16">
    <name type="scientific">Candidatus Wallbacteria bacterium HGW-Wallbacteria-1</name>
    <dbReference type="NCBI Taxonomy" id="2013854"/>
    <lineage>
        <taxon>Bacteria</taxon>
        <taxon>Candidatus Walliibacteriota</taxon>
    </lineage>
</organism>
<keyword evidence="15" id="KW-0282">Flagellum</keyword>
<dbReference type="InterPro" id="IPR013556">
    <property type="entry name" value="Flag_M-ring_C"/>
</dbReference>
<keyword evidence="15" id="KW-0969">Cilium</keyword>